<evidence type="ECO:0000313" key="14">
    <source>
        <dbReference type="Proteomes" id="UP000422572"/>
    </source>
</evidence>
<dbReference type="FunFam" id="1.10.1200.10:FF:000007">
    <property type="entry name" value="Probable polyketide synthase pks17"/>
    <property type="match status" value="1"/>
</dbReference>
<evidence type="ECO:0000259" key="10">
    <source>
        <dbReference type="PROSITE" id="PS50075"/>
    </source>
</evidence>
<evidence type="ECO:0000256" key="8">
    <source>
        <dbReference type="ARBA" id="ARBA00023315"/>
    </source>
</evidence>
<dbReference type="GO" id="GO:0031177">
    <property type="term" value="F:phosphopantetheine binding"/>
    <property type="evidence" value="ECO:0007669"/>
    <property type="project" value="InterPro"/>
</dbReference>
<keyword evidence="8" id="KW-0012">Acyltransferase</keyword>
<dbReference type="InterPro" id="IPR036736">
    <property type="entry name" value="ACP-like_sf"/>
</dbReference>
<reference evidence="13 14" key="1">
    <citation type="submission" date="2018-12" db="EMBL/GenBank/DDBJ databases">
        <title>Complete genome sequence of Streptomyces ficellus NRRL8067, the producer of ficellomycin, feldamycin and nojirimycin.</title>
        <authorList>
            <person name="Zhang H."/>
            <person name="Yue R."/>
            <person name="Liu Y."/>
            <person name="Li M."/>
            <person name="Mu H."/>
            <person name="Zhang J."/>
        </authorList>
    </citation>
    <scope>NUCLEOTIDE SEQUENCE [LARGE SCALE GENOMIC DNA]</scope>
    <source>
        <strain evidence="13 14">NRRL 8067</strain>
    </source>
</reference>
<dbReference type="Pfam" id="PF08659">
    <property type="entry name" value="KR"/>
    <property type="match status" value="1"/>
</dbReference>
<dbReference type="OrthoDB" id="9778690at2"/>
<keyword evidence="5" id="KW-0808">Transferase</keyword>
<dbReference type="Pfam" id="PF00550">
    <property type="entry name" value="PP-binding"/>
    <property type="match status" value="1"/>
</dbReference>
<dbReference type="InterPro" id="IPR009081">
    <property type="entry name" value="PP-bd_ACP"/>
</dbReference>
<dbReference type="SMART" id="SM01294">
    <property type="entry name" value="PKS_PP_betabranch"/>
    <property type="match status" value="1"/>
</dbReference>
<dbReference type="InterPro" id="IPR049900">
    <property type="entry name" value="PKS_mFAS_DH"/>
</dbReference>
<organism evidence="13 14">
    <name type="scientific">Streptomyces ficellus</name>
    <dbReference type="NCBI Taxonomy" id="1977088"/>
    <lineage>
        <taxon>Bacteria</taxon>
        <taxon>Bacillati</taxon>
        <taxon>Actinomycetota</taxon>
        <taxon>Actinomycetes</taxon>
        <taxon>Kitasatosporales</taxon>
        <taxon>Streptomycetaceae</taxon>
        <taxon>Streptomyces</taxon>
    </lineage>
</organism>
<dbReference type="InterPro" id="IPR016036">
    <property type="entry name" value="Malonyl_transacylase_ACP-bd"/>
</dbReference>
<comment type="caution">
    <text evidence="9">Lacks conserved residue(s) required for the propagation of feature annotation.</text>
</comment>
<dbReference type="InterPro" id="IPR014043">
    <property type="entry name" value="Acyl_transferase_dom"/>
</dbReference>
<dbReference type="SUPFAM" id="SSF47336">
    <property type="entry name" value="ACP-like"/>
    <property type="match status" value="1"/>
</dbReference>
<dbReference type="InterPro" id="IPR015083">
    <property type="entry name" value="NorB/c/GfsB-D-like_docking"/>
</dbReference>
<dbReference type="KEGG" id="sfic:EIZ62_19240"/>
<dbReference type="Gene3D" id="3.10.129.110">
    <property type="entry name" value="Polyketide synthase dehydratase"/>
    <property type="match status" value="1"/>
</dbReference>
<dbReference type="InterPro" id="IPR020807">
    <property type="entry name" value="PKS_DH"/>
</dbReference>
<evidence type="ECO:0000256" key="3">
    <source>
        <dbReference type="ARBA" id="ARBA00022450"/>
    </source>
</evidence>
<dbReference type="PROSITE" id="PS00012">
    <property type="entry name" value="PHOSPHOPANTETHEINE"/>
    <property type="match status" value="1"/>
</dbReference>
<evidence type="ECO:0000256" key="7">
    <source>
        <dbReference type="ARBA" id="ARBA00023268"/>
    </source>
</evidence>
<keyword evidence="4" id="KW-0597">Phosphoprotein</keyword>
<dbReference type="Gene3D" id="1.10.1200.10">
    <property type="entry name" value="ACP-like"/>
    <property type="match status" value="1"/>
</dbReference>
<dbReference type="PANTHER" id="PTHR43775">
    <property type="entry name" value="FATTY ACID SYNTHASE"/>
    <property type="match status" value="1"/>
</dbReference>
<dbReference type="CDD" id="cd08956">
    <property type="entry name" value="KR_3_FAS_SDR_x"/>
    <property type="match status" value="1"/>
</dbReference>
<keyword evidence="6" id="KW-0045">Antibiotic biosynthesis</keyword>
<evidence type="ECO:0000259" key="11">
    <source>
        <dbReference type="PROSITE" id="PS52004"/>
    </source>
</evidence>
<dbReference type="InterPro" id="IPR006162">
    <property type="entry name" value="Ppantetheine_attach_site"/>
</dbReference>
<dbReference type="InterPro" id="IPR049551">
    <property type="entry name" value="PKS_DH_C"/>
</dbReference>
<sequence length="2172" mass="229174">MPNENEQKLADYLKRVTVDLQKSRRRVAELESSRTEPIAIVGMACRYPGGVSSPEDLWRLVEGEVDAISDFPENRGWDIESLYDPEPGKPGRSYTRRGGFLHDVGDFDADFFGISPREATAMDPQHRLLLEAAWEALEYGGIDPLSLKGSPTGVFTGFSGQSYIGLFSGPEELGGYLMTGSLSSIMSGRISYVLGLEGPSVTVDTACSSSLVALHQAVQSLRQGESELALVGGATVAATPGSFVEFAQQRGLSEDGRCRAFGAGADGTGWAEGAGLLVLERLSDARRNGHRVLAVVRGSAVNQDGASNGLTAPNGPAQQRVIRQALASAGLGAADVDAVEAHGTGTRLGDPIEAQALLATYGQGRSPDRPLFLGSLKSNIGHAQAAAGVGGVIKMVMALRNERLPKTLHAEDPTPFVDWDGGAVELLTEAHPWPADADRIRRAGVSSFGVSGTNAHVIVEEAPREEPAVREPAPIGTVPWLVSARSPEALAAQAGRLAAYAEESGADVRDVAYSLATGRAALEHRAAVVGADRDELVAALRALAAGTPSGAVTSDTVNASGGKSAFLFTGQGSQRLEMGRELYDTFPAFAEAFDAVTAELAPGLRDIVWGGDAEALNRTETTQPALFAIEVALYRLWESWGVRPDVVAGHSIGEIAAAHVAGVLSLADAAKLVSVRGRLMQALSADGAMVAVQAAEDEVLPHLTDRVGIAAVNGPQSVVVSGAEDEVLAVKAHFEAQGRKATRLKVSHAFHSPLMEPMLDEFTRTVTQLTFNLPRIPFVSTLTGTPVTDEITDPAYWVRHVREAVRFADAVRALHGQGVTTFVEVGPDAVLTAMARQTLEDTEVTDVADVRCVPSLRRDRPEAADVVTALAGLHNRGVAVDWRRFHDGTGARDVPLPTYAFQRRTYWYSAATGAGTDTGRLGLDGPGHPLLGASVDLAGGEGAVFTGRISTRTHPWLAEHVLDGDVTVPASVYAELALHVADRFACDALDELTVHAPLVLRGRQAVQVQVSVGAPDGLGRRPVTVHTRPDGDDGAWTCRASGHVSLSGVHALPVRSSGPVAQWPPRGTEVDTAELYKRLAGQGYGHGQAFPVVSAVWRDGDEVFAELAPPGDEFDPAGFVLHPLLLESAVRVALYAGGLAGGAPRAVRSWSGVRVFAEGARELRVRVRRTGDDEYGLELADGSGQPVATVDALTLTAADDPGVGAAREAALDALFTVGWDPIRPALPTAAYRWGTLGQVGVAEALLPDAHRFAGVAEVGEAVASVALDAVLVSCATAPTLPGDGDVLGAAYAQVHGVLALVREWLADERLTDVRLVVLTRGAVATGRGEAPDLATAAVWGLLRSAQAENPGRITLLDTDGSGSPELLSAVVAGGEPQVALRAGGALVPRLARAAVDPGWTATPAWESGGTVLITGGTGSLGAHFARHLVVEHGVRSLLLVSRRGADAPGAGELRAELERFGARVAVVACDVTDVDELGRLLAGVPVDRPLTGVVHTAGVLDDGLVTALTPERVDAVLRPKVDAAWNLHRLTRDLPGLRHFVLFSSIAATFGSAGQGNYAAANTFLDALAQYRHAQGLPATSVAWGLWQQEEGGIAGHLDATDLARIARDGYRPVTMAQGPAMLDTAMALGLAAPVATPLDLAAVRALPGPVTPLLRTLARTTSRPAVNGPGGAAVGVADRVRELPDAERLPLLRDLLRAEVAAVLGHADAAGIDPERGFLELGFDSLTAVDLRNRLNAATGVRLAASLVYDHPTPGALAAHLLAELVGTAPDVSRAVDFEAEIRLADDIVPAAEVVTVAEDPKEVFLTGATGFLGAFMLRELLRTTSARVHCLVRAADAAEGLERLRDNARWYDAWDETQAHRVVAVPGDLGEPRLGLAEDVFDDLAREVDVVFHGGALVNWLYPYTALKAANVGGTEEVLRMAARHRTVPVHFVSSTGVFDKPVREGVPLKVTDPLGPTEVMNGYRHTKWVVEHIIGLARERGLPVSVYRGDVVSGDQESGACQTRDFVWLSLKGLIQARAVPRGTDILFHLVPVDYVSAAIVALSKKADCASRTFHLSNPEDVRYRTILEHLRAFGYEIEEVEWSEWLERVQGGGDNALTPLLDMFRAIAANGEGAYPPIDMSETEAALEGTGIEIPKMTRDLFETYIGFFVRAGYLPPAPALALARTGS</sequence>
<dbReference type="SMART" id="SM00827">
    <property type="entry name" value="PKS_AT"/>
    <property type="match status" value="1"/>
</dbReference>
<dbReference type="InterPro" id="IPR036291">
    <property type="entry name" value="NAD(P)-bd_dom_sf"/>
</dbReference>
<proteinExistence type="predicted"/>
<dbReference type="Pfam" id="PF00109">
    <property type="entry name" value="ketoacyl-synt"/>
    <property type="match status" value="1"/>
</dbReference>
<dbReference type="InterPro" id="IPR042104">
    <property type="entry name" value="PKS_dehydratase_sf"/>
</dbReference>
<comment type="cofactor">
    <cofactor evidence="1">
        <name>pantetheine 4'-phosphate</name>
        <dbReference type="ChEBI" id="CHEBI:47942"/>
    </cofactor>
</comment>
<dbReference type="FunFam" id="3.40.47.10:FF:000019">
    <property type="entry name" value="Polyketide synthase type I"/>
    <property type="match status" value="1"/>
</dbReference>
<dbReference type="InterPro" id="IPR014030">
    <property type="entry name" value="Ketoacyl_synth_N"/>
</dbReference>
<dbReference type="InterPro" id="IPR020806">
    <property type="entry name" value="PKS_PP-bd"/>
</dbReference>
<dbReference type="SUPFAM" id="SSF55048">
    <property type="entry name" value="Probable ACP-binding domain of malonyl-CoA ACP transacylase"/>
    <property type="match status" value="1"/>
</dbReference>
<dbReference type="NCBIfam" id="TIGR01746">
    <property type="entry name" value="Thioester-redct"/>
    <property type="match status" value="1"/>
</dbReference>
<dbReference type="Gene3D" id="3.30.70.3290">
    <property type="match status" value="1"/>
</dbReference>
<dbReference type="PROSITE" id="PS00606">
    <property type="entry name" value="KS3_1"/>
    <property type="match status" value="1"/>
</dbReference>
<feature type="region of interest" description="C-terminal hotdog fold" evidence="9">
    <location>
        <begin position="1067"/>
        <end position="1204"/>
    </location>
</feature>
<keyword evidence="7" id="KW-0511">Multifunctional enzyme</keyword>
<evidence type="ECO:0000313" key="13">
    <source>
        <dbReference type="EMBL" id="QGV80134.1"/>
    </source>
</evidence>
<dbReference type="InterPro" id="IPR014031">
    <property type="entry name" value="Ketoacyl_synth_C"/>
</dbReference>
<accession>A0A6I6FAV8</accession>
<dbReference type="Pfam" id="PF22953">
    <property type="entry name" value="SpnB_Rossmann"/>
    <property type="match status" value="1"/>
</dbReference>
<keyword evidence="3" id="KW-0596">Phosphopantetheine</keyword>
<dbReference type="InterPro" id="IPR013120">
    <property type="entry name" value="FAR_NAD-bd"/>
</dbReference>
<dbReference type="InterPro" id="IPR020841">
    <property type="entry name" value="PKS_Beta-ketoAc_synthase_dom"/>
</dbReference>
<dbReference type="GO" id="GO:0004312">
    <property type="term" value="F:fatty acid synthase activity"/>
    <property type="evidence" value="ECO:0007669"/>
    <property type="project" value="TreeGrafter"/>
</dbReference>
<evidence type="ECO:0000259" key="12">
    <source>
        <dbReference type="PROSITE" id="PS52019"/>
    </source>
</evidence>
<dbReference type="Pfam" id="PF14765">
    <property type="entry name" value="PS-DH"/>
    <property type="match status" value="1"/>
</dbReference>
<dbReference type="Pfam" id="PF02801">
    <property type="entry name" value="Ketoacyl-synt_C"/>
    <property type="match status" value="1"/>
</dbReference>
<dbReference type="SUPFAM" id="SSF53901">
    <property type="entry name" value="Thiolase-like"/>
    <property type="match status" value="1"/>
</dbReference>
<evidence type="ECO:0000256" key="6">
    <source>
        <dbReference type="ARBA" id="ARBA00023194"/>
    </source>
</evidence>
<dbReference type="SMART" id="SM00826">
    <property type="entry name" value="PKS_DH"/>
    <property type="match status" value="1"/>
</dbReference>
<dbReference type="Gene3D" id="3.40.366.10">
    <property type="entry name" value="Malonyl-Coenzyme A Acyl Carrier Protein, domain 2"/>
    <property type="match status" value="1"/>
</dbReference>
<dbReference type="SUPFAM" id="SSF51735">
    <property type="entry name" value="NAD(P)-binding Rossmann-fold domains"/>
    <property type="match status" value="3"/>
</dbReference>
<dbReference type="Pfam" id="PF21089">
    <property type="entry name" value="PKS_DH_N"/>
    <property type="match status" value="1"/>
</dbReference>
<dbReference type="InterPro" id="IPR032821">
    <property type="entry name" value="PKS_assoc"/>
</dbReference>
<dbReference type="SUPFAM" id="SSF52151">
    <property type="entry name" value="FabD/lysophospholipase-like"/>
    <property type="match status" value="1"/>
</dbReference>
<evidence type="ECO:0000256" key="5">
    <source>
        <dbReference type="ARBA" id="ARBA00022679"/>
    </source>
</evidence>
<dbReference type="Gene3D" id="3.40.50.720">
    <property type="entry name" value="NAD(P)-binding Rossmann-like Domain"/>
    <property type="match status" value="2"/>
</dbReference>
<dbReference type="InterPro" id="IPR001227">
    <property type="entry name" value="Ac_transferase_dom_sf"/>
</dbReference>
<feature type="domain" description="PKS/mFAS DH" evidence="12">
    <location>
        <begin position="928"/>
        <end position="1204"/>
    </location>
</feature>
<dbReference type="FunFam" id="3.40.366.10:FF:000002">
    <property type="entry name" value="Probable polyketide synthase 2"/>
    <property type="match status" value="1"/>
</dbReference>
<dbReference type="Proteomes" id="UP000422572">
    <property type="component" value="Chromosome"/>
</dbReference>
<feature type="domain" description="Ketosynthase family 3 (KS3)" evidence="11">
    <location>
        <begin position="35"/>
        <end position="461"/>
    </location>
</feature>
<dbReference type="CDD" id="cd05235">
    <property type="entry name" value="SDR_e1"/>
    <property type="match status" value="1"/>
</dbReference>
<name>A0A6I6FAV8_9ACTN</name>
<dbReference type="InterPro" id="IPR055123">
    <property type="entry name" value="SpnB-like_Rossmann"/>
</dbReference>
<dbReference type="GO" id="GO:0006633">
    <property type="term" value="P:fatty acid biosynthetic process"/>
    <property type="evidence" value="ECO:0007669"/>
    <property type="project" value="InterPro"/>
</dbReference>
<dbReference type="CDD" id="cd00833">
    <property type="entry name" value="PKS"/>
    <property type="match status" value="1"/>
</dbReference>
<dbReference type="PROSITE" id="PS52019">
    <property type="entry name" value="PKS_MFAS_DH"/>
    <property type="match status" value="1"/>
</dbReference>
<gene>
    <name evidence="13" type="ORF">EIZ62_19240</name>
</gene>
<dbReference type="InterPro" id="IPR010080">
    <property type="entry name" value="Thioester_reductase-like_dom"/>
</dbReference>
<evidence type="ECO:0000256" key="2">
    <source>
        <dbReference type="ARBA" id="ARBA00004792"/>
    </source>
</evidence>
<protein>
    <submittedName>
        <fullName evidence="13">SDR family NAD(P)-dependent oxidoreductase</fullName>
    </submittedName>
</protein>
<dbReference type="InterPro" id="IPR016039">
    <property type="entry name" value="Thiolase-like"/>
</dbReference>
<keyword evidence="14" id="KW-1185">Reference proteome</keyword>
<dbReference type="GO" id="GO:0033068">
    <property type="term" value="P:macrolide biosynthetic process"/>
    <property type="evidence" value="ECO:0007669"/>
    <property type="project" value="UniProtKB-ARBA"/>
</dbReference>
<comment type="pathway">
    <text evidence="2">Antibiotic biosynthesis.</text>
</comment>
<dbReference type="PROSITE" id="PS50075">
    <property type="entry name" value="CARRIER"/>
    <property type="match status" value="1"/>
</dbReference>
<dbReference type="SMART" id="SM00822">
    <property type="entry name" value="PKS_KR"/>
    <property type="match status" value="1"/>
</dbReference>
<dbReference type="InterPro" id="IPR050091">
    <property type="entry name" value="PKS_NRPS_Biosynth_Enz"/>
</dbReference>
<dbReference type="Pfam" id="PF08990">
    <property type="entry name" value="Docking"/>
    <property type="match status" value="1"/>
</dbReference>
<evidence type="ECO:0000256" key="4">
    <source>
        <dbReference type="ARBA" id="ARBA00022553"/>
    </source>
</evidence>
<evidence type="ECO:0000256" key="9">
    <source>
        <dbReference type="PROSITE-ProRule" id="PRU01363"/>
    </source>
</evidence>
<dbReference type="InterPro" id="IPR018201">
    <property type="entry name" value="Ketoacyl_synth_AS"/>
</dbReference>
<dbReference type="PANTHER" id="PTHR43775:SF51">
    <property type="entry name" value="INACTIVE PHENOLPHTHIOCEROL SYNTHESIS POLYKETIDE SYNTHASE TYPE I PKS1-RELATED"/>
    <property type="match status" value="1"/>
</dbReference>
<evidence type="ECO:0000256" key="1">
    <source>
        <dbReference type="ARBA" id="ARBA00001957"/>
    </source>
</evidence>
<feature type="region of interest" description="N-terminal hotdog fold" evidence="9">
    <location>
        <begin position="928"/>
        <end position="1051"/>
    </location>
</feature>
<dbReference type="SMART" id="SM00823">
    <property type="entry name" value="PKS_PP"/>
    <property type="match status" value="1"/>
</dbReference>
<dbReference type="Pfam" id="PF07993">
    <property type="entry name" value="NAD_binding_4"/>
    <property type="match status" value="1"/>
</dbReference>
<dbReference type="InterPro" id="IPR057326">
    <property type="entry name" value="KR_dom"/>
</dbReference>
<dbReference type="EMBL" id="CP034279">
    <property type="protein sequence ID" value="QGV80134.1"/>
    <property type="molecule type" value="Genomic_DNA"/>
</dbReference>
<dbReference type="Pfam" id="PF00698">
    <property type="entry name" value="Acyl_transf_1"/>
    <property type="match status" value="1"/>
</dbReference>
<dbReference type="SMART" id="SM00825">
    <property type="entry name" value="PKS_KS"/>
    <property type="match status" value="1"/>
</dbReference>
<dbReference type="InterPro" id="IPR013968">
    <property type="entry name" value="PKS_KR"/>
</dbReference>
<dbReference type="Gene3D" id="3.40.47.10">
    <property type="match status" value="1"/>
</dbReference>
<dbReference type="InterPro" id="IPR049552">
    <property type="entry name" value="PKS_DH_N"/>
</dbReference>
<dbReference type="PROSITE" id="PS52004">
    <property type="entry name" value="KS3_2"/>
    <property type="match status" value="1"/>
</dbReference>
<dbReference type="InterPro" id="IPR016035">
    <property type="entry name" value="Acyl_Trfase/lysoPLipase"/>
</dbReference>
<feature type="domain" description="Carrier" evidence="10">
    <location>
        <begin position="1691"/>
        <end position="1766"/>
    </location>
</feature>
<dbReference type="Pfam" id="PF16197">
    <property type="entry name" value="KAsynt_C_assoc"/>
    <property type="match status" value="1"/>
</dbReference>
<dbReference type="GO" id="GO:0004315">
    <property type="term" value="F:3-oxoacyl-[acyl-carrier-protein] synthase activity"/>
    <property type="evidence" value="ECO:0007669"/>
    <property type="project" value="InterPro"/>
</dbReference>